<protein>
    <submittedName>
        <fullName evidence="1">Uncharacterized protein</fullName>
    </submittedName>
</protein>
<name>A0A8K1QTY7_9CAUD</name>
<proteinExistence type="predicted"/>
<organism evidence="1">
    <name type="scientific">Escherichia phage 18-1-2</name>
    <dbReference type="NCBI Taxonomy" id="2883041"/>
    <lineage>
        <taxon>Viruses</taxon>
        <taxon>Duplodnaviria</taxon>
        <taxon>Heunggongvirae</taxon>
        <taxon>Uroviricota</taxon>
        <taxon>Caudoviricetes</taxon>
        <taxon>Vequintavirinae</taxon>
        <taxon>Avunavirus</taxon>
    </lineage>
</organism>
<sequence>MRGVVGYPYDKNWKDKITNDCVIVLDLDQTCYVSAAGSEKRTIRATHIKSGKSKEFRNRTEFWGSTKKVVGGWLKDQNANMEMKAKAAGKSFTPWTREDFLVEDIQTPEPVENCLHLLKMKINAIFDHLEISSKQGVGVLGGENNFRLMLPAPERYKGNREDLLRPLLLQETRDYVKKKYNAKVINGVEADDYLSVLMYTGWENYKKTGKFNFLIASFDKDQKGTPGLLFDTMRDNGEKQWKHPTPMLIDDSMGEIWMEGSKIKGWGKKFFGYQMLCGDISDNIKPYQCFDINGRFGDTAAFNLIGHLGTEKEMWEAIVDQYKAWFPNGVEFTSWDGSLKKMSAGQWASVIFQMVYMKRHPNDKTTLATELKRVGVL</sequence>
<dbReference type="EMBL" id="OK136181">
    <property type="protein sequence ID" value="UDW09934.1"/>
    <property type="molecule type" value="Genomic_DNA"/>
</dbReference>
<reference evidence="1" key="1">
    <citation type="submission" date="2021-09" db="EMBL/GenBank/DDBJ databases">
        <authorList>
            <person name="Huang Q."/>
            <person name="Tao Y."/>
        </authorList>
    </citation>
    <scope>NUCLEOTIDE SEQUENCE</scope>
</reference>
<evidence type="ECO:0000313" key="1">
    <source>
        <dbReference type="EMBL" id="UDW09934.1"/>
    </source>
</evidence>
<accession>A0A8K1QTY7</accession>